<feature type="domain" description="PAS" evidence="1">
    <location>
        <begin position="31"/>
        <end position="101"/>
    </location>
</feature>
<dbReference type="Pfam" id="PF13426">
    <property type="entry name" value="PAS_9"/>
    <property type="match status" value="2"/>
</dbReference>
<protein>
    <recommendedName>
        <fullName evidence="4">PAS domain-containing protein</fullName>
    </recommendedName>
</protein>
<dbReference type="InterPro" id="IPR000700">
    <property type="entry name" value="PAS-assoc_C"/>
</dbReference>
<dbReference type="InterPro" id="IPR001610">
    <property type="entry name" value="PAC"/>
</dbReference>
<proteinExistence type="predicted"/>
<feature type="non-terminal residue" evidence="3">
    <location>
        <position position="258"/>
    </location>
</feature>
<dbReference type="PANTHER" id="PTHR44757">
    <property type="entry name" value="DIGUANYLATE CYCLASE DGCP"/>
    <property type="match status" value="1"/>
</dbReference>
<comment type="caution">
    <text evidence="3">The sequence shown here is derived from an EMBL/GenBank/DDBJ whole genome shotgun (WGS) entry which is preliminary data.</text>
</comment>
<evidence type="ECO:0000259" key="2">
    <source>
        <dbReference type="PROSITE" id="PS50113"/>
    </source>
</evidence>
<sequence length="258" mass="28869">MKEERLLIDAVAERLGKIAERKQAEQKLHVSQERYLALFDRSLDCVYIHDFEGNFIDANTAALRLLGYEKEDIASLNFASLLNEDEIPNALATLEEVRETGSQKEMTEFKLRCKNGKQAYVETKASVIFHDGKPYAIQGIARDISERKHMEDQLRRAETGIRTSVAASATTDLNDKLTYVNPAFVKLWGYDNPEEVLGRTLASFCQDEEGVGRLIHNIIRGKGDAGGEWTGIKKDGTEFIVGLRACAILDDEGQRSGV</sequence>
<dbReference type="Gene3D" id="3.30.450.20">
    <property type="entry name" value="PAS domain"/>
    <property type="match status" value="2"/>
</dbReference>
<dbReference type="EMBL" id="BARS01035408">
    <property type="protein sequence ID" value="GAG18184.1"/>
    <property type="molecule type" value="Genomic_DNA"/>
</dbReference>
<dbReference type="InterPro" id="IPR035965">
    <property type="entry name" value="PAS-like_dom_sf"/>
</dbReference>
<feature type="domain" description="PAC" evidence="2">
    <location>
        <begin position="105"/>
        <end position="156"/>
    </location>
</feature>
<dbReference type="PROSITE" id="PS50113">
    <property type="entry name" value="PAC"/>
    <property type="match status" value="1"/>
</dbReference>
<accession>X0VIR2</accession>
<dbReference type="PANTHER" id="PTHR44757:SF2">
    <property type="entry name" value="BIOFILM ARCHITECTURE MAINTENANCE PROTEIN MBAA"/>
    <property type="match status" value="1"/>
</dbReference>
<evidence type="ECO:0008006" key="4">
    <source>
        <dbReference type="Google" id="ProtNLM"/>
    </source>
</evidence>
<dbReference type="SUPFAM" id="SSF55785">
    <property type="entry name" value="PYP-like sensor domain (PAS domain)"/>
    <property type="match status" value="2"/>
</dbReference>
<evidence type="ECO:0000313" key="3">
    <source>
        <dbReference type="EMBL" id="GAG18184.1"/>
    </source>
</evidence>
<reference evidence="3" key="1">
    <citation type="journal article" date="2014" name="Front. Microbiol.">
        <title>High frequency of phylogenetically diverse reductive dehalogenase-homologous genes in deep subseafloor sedimentary metagenomes.</title>
        <authorList>
            <person name="Kawai M."/>
            <person name="Futagami T."/>
            <person name="Toyoda A."/>
            <person name="Takaki Y."/>
            <person name="Nishi S."/>
            <person name="Hori S."/>
            <person name="Arai W."/>
            <person name="Tsubouchi T."/>
            <person name="Morono Y."/>
            <person name="Uchiyama I."/>
            <person name="Ito T."/>
            <person name="Fujiyama A."/>
            <person name="Inagaki F."/>
            <person name="Takami H."/>
        </authorList>
    </citation>
    <scope>NUCLEOTIDE SEQUENCE</scope>
    <source>
        <strain evidence="3">Expedition CK06-06</strain>
    </source>
</reference>
<dbReference type="PROSITE" id="PS50112">
    <property type="entry name" value="PAS"/>
    <property type="match status" value="1"/>
</dbReference>
<gene>
    <name evidence="3" type="ORF">S01H1_54552</name>
</gene>
<dbReference type="NCBIfam" id="TIGR00229">
    <property type="entry name" value="sensory_box"/>
    <property type="match status" value="2"/>
</dbReference>
<dbReference type="CDD" id="cd00130">
    <property type="entry name" value="PAS"/>
    <property type="match status" value="2"/>
</dbReference>
<name>X0VIR2_9ZZZZ</name>
<dbReference type="AlphaFoldDB" id="X0VIR2"/>
<dbReference type="InterPro" id="IPR000014">
    <property type="entry name" value="PAS"/>
</dbReference>
<dbReference type="InterPro" id="IPR052155">
    <property type="entry name" value="Biofilm_reg_signaling"/>
</dbReference>
<dbReference type="SMART" id="SM00086">
    <property type="entry name" value="PAC"/>
    <property type="match status" value="1"/>
</dbReference>
<evidence type="ECO:0000259" key="1">
    <source>
        <dbReference type="PROSITE" id="PS50112"/>
    </source>
</evidence>
<organism evidence="3">
    <name type="scientific">marine sediment metagenome</name>
    <dbReference type="NCBI Taxonomy" id="412755"/>
    <lineage>
        <taxon>unclassified sequences</taxon>
        <taxon>metagenomes</taxon>
        <taxon>ecological metagenomes</taxon>
    </lineage>
</organism>
<dbReference type="SMART" id="SM00091">
    <property type="entry name" value="PAS"/>
    <property type="match status" value="2"/>
</dbReference>